<dbReference type="CDD" id="cd00156">
    <property type="entry name" value="REC"/>
    <property type="match status" value="1"/>
</dbReference>
<feature type="domain" description="Response regulatory" evidence="2">
    <location>
        <begin position="159"/>
        <end position="274"/>
    </location>
</feature>
<gene>
    <name evidence="3" type="ORF">IWH25_17715</name>
</gene>
<reference evidence="3" key="1">
    <citation type="submission" date="2020-11" db="EMBL/GenBank/DDBJ databases">
        <title>Azospira restricta DSM 18626 genome sequence.</title>
        <authorList>
            <person name="Moe W.M."/>
        </authorList>
    </citation>
    <scope>NUCLEOTIDE SEQUENCE</scope>
    <source>
        <strain evidence="3">DSM 18626</strain>
    </source>
</reference>
<dbReference type="Gene3D" id="3.40.50.2300">
    <property type="match status" value="2"/>
</dbReference>
<proteinExistence type="predicted"/>
<evidence type="ECO:0000256" key="1">
    <source>
        <dbReference type="PROSITE-ProRule" id="PRU00169"/>
    </source>
</evidence>
<dbReference type="InterPro" id="IPR011006">
    <property type="entry name" value="CheY-like_superfamily"/>
</dbReference>
<dbReference type="Pfam" id="PF00072">
    <property type="entry name" value="Response_reg"/>
    <property type="match status" value="2"/>
</dbReference>
<accession>A0A974PY11</accession>
<dbReference type="SMART" id="SM00448">
    <property type="entry name" value="REC"/>
    <property type="match status" value="2"/>
</dbReference>
<evidence type="ECO:0000313" key="3">
    <source>
        <dbReference type="EMBL" id="QRJ63552.1"/>
    </source>
</evidence>
<dbReference type="PROSITE" id="PS50110">
    <property type="entry name" value="RESPONSE_REGULATORY"/>
    <property type="match status" value="2"/>
</dbReference>
<name>A0A974PY11_9RHOO</name>
<feature type="modified residue" description="4-aspartylphosphate" evidence="1">
    <location>
        <position position="52"/>
    </location>
</feature>
<dbReference type="RefSeq" id="WP_203387080.1">
    <property type="nucleotide sequence ID" value="NZ_CP064781.1"/>
</dbReference>
<dbReference type="KEGG" id="ares:IWH25_17715"/>
<keyword evidence="1" id="KW-0597">Phosphoprotein</keyword>
<keyword evidence="4" id="KW-1185">Reference proteome</keyword>
<dbReference type="Proteomes" id="UP000663444">
    <property type="component" value="Chromosome"/>
</dbReference>
<dbReference type="PANTHER" id="PTHR43228">
    <property type="entry name" value="TWO-COMPONENT RESPONSE REGULATOR"/>
    <property type="match status" value="1"/>
</dbReference>
<dbReference type="InterPro" id="IPR052048">
    <property type="entry name" value="ST_Response_Regulator"/>
</dbReference>
<dbReference type="AlphaFoldDB" id="A0A974PY11"/>
<dbReference type="GO" id="GO:0000160">
    <property type="term" value="P:phosphorelay signal transduction system"/>
    <property type="evidence" value="ECO:0007669"/>
    <property type="project" value="InterPro"/>
</dbReference>
<evidence type="ECO:0000259" key="2">
    <source>
        <dbReference type="PROSITE" id="PS50110"/>
    </source>
</evidence>
<dbReference type="PANTHER" id="PTHR43228:SF1">
    <property type="entry name" value="TWO-COMPONENT RESPONSE REGULATOR ARR22"/>
    <property type="match status" value="1"/>
</dbReference>
<dbReference type="EMBL" id="CP064781">
    <property type="protein sequence ID" value="QRJ63552.1"/>
    <property type="molecule type" value="Genomic_DNA"/>
</dbReference>
<evidence type="ECO:0000313" key="4">
    <source>
        <dbReference type="Proteomes" id="UP000663444"/>
    </source>
</evidence>
<feature type="domain" description="Response regulatory" evidence="2">
    <location>
        <begin position="2"/>
        <end position="117"/>
    </location>
</feature>
<dbReference type="InterPro" id="IPR001789">
    <property type="entry name" value="Sig_transdc_resp-reg_receiver"/>
</dbReference>
<sequence>MNILIVDDDKGIAKVLTALCTSAGHQVVGTLADGAALEERLRELRPDLVCLDYQLPGRDGLALLQAVHAVSPAIDVVFMTGSQEADIEQRAADAGASGFVRKPFSQAQIVAELAAIAEARARAAAADDEGPAADLPPPAADAAAVAPTPVEAAAVDRGTVVVADDSAAVRLMLKGLLDNCGLRVLKTVGNGAEAIQAVRSLRPGIVCLDVNMPVMGGLEALPLIRELSPETAVVMVTGCADRAFVAKAAKLGARGYILKPLRPAYIEGFMRRLRA</sequence>
<feature type="modified residue" description="4-aspartylphosphate" evidence="1">
    <location>
        <position position="209"/>
    </location>
</feature>
<dbReference type="SUPFAM" id="SSF52172">
    <property type="entry name" value="CheY-like"/>
    <property type="match status" value="2"/>
</dbReference>
<organism evidence="3 4">
    <name type="scientific">Azospira restricta</name>
    <dbReference type="NCBI Taxonomy" id="404405"/>
    <lineage>
        <taxon>Bacteria</taxon>
        <taxon>Pseudomonadati</taxon>
        <taxon>Pseudomonadota</taxon>
        <taxon>Betaproteobacteria</taxon>
        <taxon>Rhodocyclales</taxon>
        <taxon>Rhodocyclaceae</taxon>
        <taxon>Azospira</taxon>
    </lineage>
</organism>
<protein>
    <submittedName>
        <fullName evidence="3">Response regulator</fullName>
    </submittedName>
</protein>